<evidence type="ECO:0000313" key="1">
    <source>
        <dbReference type="EMBL" id="KAI8435402.1"/>
    </source>
</evidence>
<name>A0ACC0KG08_CHOFU</name>
<keyword evidence="2" id="KW-1185">Reference proteome</keyword>
<sequence length="939" mass="104580">MAIPLLKGSPPDLTASGQLTTGGVGMAEDDAGAKCKQRFKGIENFLRKVAYNLGNSPSQTEVKIISCIPIDVTDLQQKIIHLERQLEVATSCKKQVMCVQHATCGYTPPACHDSHGGDDTCPASKKSAVSFACAEPCGQYSSPCEPAPRCCSATKRKLFKKKKKSVVCYYAQTTASPFSNYERLSAKQETQNTDTSLNRPFISTDIIRKQYQDERYLEELAGSSQVSAPVCRDAGAASPTARASDVCSCCHGRFLDLDQDMESYHLLSPTSAHTMPQPVDHSVYYDSSFYDMIPVKEKPDKIKKESERAMRREAKAQLDATYWSKSYKPHPARNPLIMNCILPPPSRYMREPHIRYPKRRDRPIPRTWCKNNFSRNTLVECGDTYIKQPAVEKRRPKTILLKNAECTTFNVNDSECQTESSKSIQQPEATAPEEPLQNKTEVTLNQIKNILQSVLTQVKTNNLVKNQPEERNTKDANVQNEALNNSQDPSRILNSYTYSPFTINPYMAACSPAKPPAECPVPMMHQSMSMPPQGTSLPLSHIQNYPLFIHRTSAKQPPCSSCCHPALRRNKPAQPKQTSTSELPRGDLRSKETESLIKEIYKSVALSINAPTNETSHSDYDDHKPTPPKDGAINESGEPVVSNLVTLSRQVGSSAQKIHTKQTAVSTANPSRETSSTLSAISKPSGDQRSAKHFNLACLRNRKGHEPDVQESDTATTSQGHTLKSCIIEETLSEEEGEEDDESASESEEDSEETIAPASKSTKGSGKKGLLSKMFGSVFKKRRKKEQEEYAPSISADDTETSDSDDYQTVYSEPAEKPSKHVRYAPTQKETSKYEDYHKRYGGRQPQYHQNTDQAPAAARRARPPGIYFQNFEMRPTLFDSSRPEYSQHGQDYTSAQSEGRDTGSLPTTRNVGIKLSKQAKWMKKEFKCGPAWKELAES</sequence>
<accession>A0ACC0KG08</accession>
<dbReference type="Proteomes" id="UP001064048">
    <property type="component" value="Chromosome 5"/>
</dbReference>
<organism evidence="1 2">
    <name type="scientific">Choristoneura fumiferana</name>
    <name type="common">Spruce budworm moth</name>
    <name type="synonym">Archips fumiferana</name>
    <dbReference type="NCBI Taxonomy" id="7141"/>
    <lineage>
        <taxon>Eukaryota</taxon>
        <taxon>Metazoa</taxon>
        <taxon>Ecdysozoa</taxon>
        <taxon>Arthropoda</taxon>
        <taxon>Hexapoda</taxon>
        <taxon>Insecta</taxon>
        <taxon>Pterygota</taxon>
        <taxon>Neoptera</taxon>
        <taxon>Endopterygota</taxon>
        <taxon>Lepidoptera</taxon>
        <taxon>Glossata</taxon>
        <taxon>Ditrysia</taxon>
        <taxon>Tortricoidea</taxon>
        <taxon>Tortricidae</taxon>
        <taxon>Tortricinae</taxon>
        <taxon>Choristoneura</taxon>
    </lineage>
</organism>
<gene>
    <name evidence="1" type="ORF">MSG28_003719</name>
</gene>
<reference evidence="1 2" key="1">
    <citation type="journal article" date="2022" name="Genome Biol. Evol.">
        <title>The Spruce Budworm Genome: Reconstructing the Evolutionary History of Antifreeze Proteins.</title>
        <authorList>
            <person name="Beliveau C."/>
            <person name="Gagne P."/>
            <person name="Picq S."/>
            <person name="Vernygora O."/>
            <person name="Keeling C.I."/>
            <person name="Pinkney K."/>
            <person name="Doucet D."/>
            <person name="Wen F."/>
            <person name="Johnston J.S."/>
            <person name="Maaroufi H."/>
            <person name="Boyle B."/>
            <person name="Laroche J."/>
            <person name="Dewar K."/>
            <person name="Juretic N."/>
            <person name="Blackburn G."/>
            <person name="Nisole A."/>
            <person name="Brunet B."/>
            <person name="Brandao M."/>
            <person name="Lumley L."/>
            <person name="Duan J."/>
            <person name="Quan G."/>
            <person name="Lucarotti C.J."/>
            <person name="Roe A.D."/>
            <person name="Sperling F.A.H."/>
            <person name="Levesque R.C."/>
            <person name="Cusson M."/>
        </authorList>
    </citation>
    <scope>NUCLEOTIDE SEQUENCE [LARGE SCALE GENOMIC DNA]</scope>
    <source>
        <strain evidence="1">Glfc:IPQL:Cfum</strain>
    </source>
</reference>
<proteinExistence type="predicted"/>
<evidence type="ECO:0000313" key="2">
    <source>
        <dbReference type="Proteomes" id="UP001064048"/>
    </source>
</evidence>
<protein>
    <submittedName>
        <fullName evidence="1">Uncharacterized protein</fullName>
    </submittedName>
</protein>
<dbReference type="EMBL" id="CM046105">
    <property type="protein sequence ID" value="KAI8435402.1"/>
    <property type="molecule type" value="Genomic_DNA"/>
</dbReference>
<comment type="caution">
    <text evidence="1">The sequence shown here is derived from an EMBL/GenBank/DDBJ whole genome shotgun (WGS) entry which is preliminary data.</text>
</comment>